<protein>
    <recommendedName>
        <fullName evidence="3">UDP-N-acetylglucosamine 2-epimerase (non-hydrolyzing)</fullName>
        <ecNumber evidence="3">5.1.3.14</ecNumber>
    </recommendedName>
</protein>
<keyword evidence="7" id="KW-1185">Reference proteome</keyword>
<evidence type="ECO:0000256" key="1">
    <source>
        <dbReference type="ARBA" id="ARBA00023235"/>
    </source>
</evidence>
<dbReference type="GO" id="GO:0008761">
    <property type="term" value="F:UDP-N-acetylglucosamine 2-epimerase activity"/>
    <property type="evidence" value="ECO:0007669"/>
    <property type="project" value="UniProtKB-EC"/>
</dbReference>
<feature type="domain" description="UDP-N-acetylglucosamine 2-epimerase" evidence="5">
    <location>
        <begin position="31"/>
        <end position="366"/>
    </location>
</feature>
<proteinExistence type="inferred from homology"/>
<dbReference type="Pfam" id="PF02350">
    <property type="entry name" value="Epimerase_2"/>
    <property type="match status" value="1"/>
</dbReference>
<dbReference type="RefSeq" id="WP_090839277.1">
    <property type="nucleotide sequence ID" value="NZ_FORM01000004.1"/>
</dbReference>
<dbReference type="NCBIfam" id="TIGR00236">
    <property type="entry name" value="wecB"/>
    <property type="match status" value="1"/>
</dbReference>
<name>A0A1I3NIW7_9FLAO</name>
<gene>
    <name evidence="6" type="ORF">SAMN05443431_104165</name>
</gene>
<sequence length="371" mass="41562">MNENKNVLICIGTRPEAIKMAPVYFQFLKSDYNTKLCVTAQHRGLLDQVLDFFKMKPDFDLDLMTPNQTLNKLSSRILEGIDKIFTENKIDLVLVHGDTTTSSVIALAAFNRKIKVAHVEAGLRTYNKQSPFPEEMNRQLTGRLADFHFAPGETASLNLKKEGVASNNILVTGNTVIDALKTTSAILDQGFKNTVIQDLKEKVNFNKKIILVTGHRRENFGEGFESICNALVRIAKENDVELIFPVHLNPNVQEVVYKRLSNLPNVHLIAPLDYPTFIWIMKKSHLIISDSGGVQEEAPTFGVPVLVTRTVTERQEGVTAGCSFLVGTNEVLIVEKTKELLSKSKVNKSINPYGEGDASRKIVDFFKNRTW</sequence>
<dbReference type="SUPFAM" id="SSF53756">
    <property type="entry name" value="UDP-Glycosyltransferase/glycogen phosphorylase"/>
    <property type="match status" value="1"/>
</dbReference>
<reference evidence="7" key="1">
    <citation type="submission" date="2016-10" db="EMBL/GenBank/DDBJ databases">
        <authorList>
            <person name="Varghese N."/>
            <person name="Submissions S."/>
        </authorList>
    </citation>
    <scope>NUCLEOTIDE SEQUENCE [LARGE SCALE GENOMIC DNA]</scope>
    <source>
        <strain evidence="7">DSM 28881</strain>
    </source>
</reference>
<evidence type="ECO:0000313" key="6">
    <source>
        <dbReference type="EMBL" id="SFJ09109.1"/>
    </source>
</evidence>
<evidence type="ECO:0000313" key="7">
    <source>
        <dbReference type="Proteomes" id="UP000199559"/>
    </source>
</evidence>
<evidence type="ECO:0000256" key="4">
    <source>
        <dbReference type="RuleBase" id="RU003513"/>
    </source>
</evidence>
<dbReference type="STRING" id="1144750.SAMN05443431_104165"/>
<dbReference type="InterPro" id="IPR029767">
    <property type="entry name" value="WecB-like"/>
</dbReference>
<keyword evidence="1 4" id="KW-0413">Isomerase</keyword>
<comment type="similarity">
    <text evidence="2 4">Belongs to the UDP-N-acetylglucosamine 2-epimerase family.</text>
</comment>
<dbReference type="EC" id="5.1.3.14" evidence="3"/>
<dbReference type="CDD" id="cd03786">
    <property type="entry name" value="GTB_UDP-GlcNAc_2-Epimerase"/>
    <property type="match status" value="1"/>
</dbReference>
<evidence type="ECO:0000259" key="5">
    <source>
        <dbReference type="Pfam" id="PF02350"/>
    </source>
</evidence>
<dbReference type="AlphaFoldDB" id="A0A1I3NIW7"/>
<evidence type="ECO:0000256" key="2">
    <source>
        <dbReference type="ARBA" id="ARBA00038209"/>
    </source>
</evidence>
<evidence type="ECO:0000256" key="3">
    <source>
        <dbReference type="ARBA" id="ARBA00038858"/>
    </source>
</evidence>
<dbReference type="InterPro" id="IPR003331">
    <property type="entry name" value="UDP_GlcNAc_Epimerase_2_dom"/>
</dbReference>
<accession>A0A1I3NIW7</accession>
<dbReference type="PANTHER" id="PTHR43174:SF2">
    <property type="entry name" value="UDP-N-ACETYLGLUCOSAMINE 2-EPIMERASE"/>
    <property type="match status" value="1"/>
</dbReference>
<organism evidence="6 7">
    <name type="scientific">Olleya namhaensis</name>
    <dbReference type="NCBI Taxonomy" id="1144750"/>
    <lineage>
        <taxon>Bacteria</taxon>
        <taxon>Pseudomonadati</taxon>
        <taxon>Bacteroidota</taxon>
        <taxon>Flavobacteriia</taxon>
        <taxon>Flavobacteriales</taxon>
        <taxon>Flavobacteriaceae</taxon>
    </lineage>
</organism>
<dbReference type="Gene3D" id="3.40.50.2000">
    <property type="entry name" value="Glycogen Phosphorylase B"/>
    <property type="match status" value="2"/>
</dbReference>
<dbReference type="EMBL" id="FORM01000004">
    <property type="protein sequence ID" value="SFJ09109.1"/>
    <property type="molecule type" value="Genomic_DNA"/>
</dbReference>
<dbReference type="PANTHER" id="PTHR43174">
    <property type="entry name" value="UDP-N-ACETYLGLUCOSAMINE 2-EPIMERASE"/>
    <property type="match status" value="1"/>
</dbReference>
<dbReference type="Proteomes" id="UP000199559">
    <property type="component" value="Unassembled WGS sequence"/>
</dbReference>